<sequence length="126" mass="14188">LEPDFTGSPEGETREDYDGSNYACMDISDLVSGHANTVDLPNTNSTSNRGGPRTEKRKVPTHQEQGLDSNCVENQRSALKEKFVSNAAIELILNSQRSVRRRSTYYPIQKKYKDCTEPAIETMRCQ</sequence>
<reference evidence="3" key="1">
    <citation type="submission" date="2017-01" db="EMBL/GenBank/DDBJ databases">
        <authorList>
            <person name="Wang Y."/>
            <person name="White M."/>
            <person name="Kvist S."/>
            <person name="Moncalvo J.-M."/>
        </authorList>
    </citation>
    <scope>NUCLEOTIDE SEQUENCE [LARGE SCALE GENOMIC DNA]</scope>
    <source>
        <strain evidence="3">ID-206-W2</strain>
    </source>
</reference>
<evidence type="ECO:0000313" key="2">
    <source>
        <dbReference type="EMBL" id="OMJ09310.1"/>
    </source>
</evidence>
<dbReference type="EMBL" id="LSSM01007102">
    <property type="protein sequence ID" value="OMJ09310.1"/>
    <property type="molecule type" value="Genomic_DNA"/>
</dbReference>
<dbReference type="Proteomes" id="UP000187429">
    <property type="component" value="Unassembled WGS sequence"/>
</dbReference>
<evidence type="ECO:0000313" key="3">
    <source>
        <dbReference type="Proteomes" id="UP000187429"/>
    </source>
</evidence>
<name>A0A1R1X3X6_9FUNG</name>
<dbReference type="OrthoDB" id="10508193at2759"/>
<comment type="caution">
    <text evidence="2">The sequence shown here is derived from an EMBL/GenBank/DDBJ whole genome shotgun (WGS) entry which is preliminary data.</text>
</comment>
<feature type="non-terminal residue" evidence="2">
    <location>
        <position position="1"/>
    </location>
</feature>
<proteinExistence type="predicted"/>
<dbReference type="AlphaFoldDB" id="A0A1R1X3X6"/>
<accession>A0A1R1X3X6</accession>
<feature type="compositionally biased region" description="Polar residues" evidence="1">
    <location>
        <begin position="39"/>
        <end position="49"/>
    </location>
</feature>
<protein>
    <submittedName>
        <fullName evidence="2">Uncharacterized protein</fullName>
    </submittedName>
</protein>
<gene>
    <name evidence="2" type="ORF">AYI69_g10731</name>
</gene>
<evidence type="ECO:0000256" key="1">
    <source>
        <dbReference type="SAM" id="MobiDB-lite"/>
    </source>
</evidence>
<feature type="region of interest" description="Disordered" evidence="1">
    <location>
        <begin position="1"/>
        <end position="20"/>
    </location>
</feature>
<keyword evidence="3" id="KW-1185">Reference proteome</keyword>
<feature type="region of interest" description="Disordered" evidence="1">
    <location>
        <begin position="35"/>
        <end position="69"/>
    </location>
</feature>
<organism evidence="2 3">
    <name type="scientific">Smittium culicis</name>
    <dbReference type="NCBI Taxonomy" id="133412"/>
    <lineage>
        <taxon>Eukaryota</taxon>
        <taxon>Fungi</taxon>
        <taxon>Fungi incertae sedis</taxon>
        <taxon>Zoopagomycota</taxon>
        <taxon>Kickxellomycotina</taxon>
        <taxon>Harpellomycetes</taxon>
        <taxon>Harpellales</taxon>
        <taxon>Legeriomycetaceae</taxon>
        <taxon>Smittium</taxon>
    </lineage>
</organism>